<organism evidence="4 5">
    <name type="scientific">bacterium (Candidatus Blackallbacteria) CG17_big_fil_post_rev_8_21_14_2_50_48_46</name>
    <dbReference type="NCBI Taxonomy" id="2014261"/>
    <lineage>
        <taxon>Bacteria</taxon>
        <taxon>Candidatus Blackallbacteria</taxon>
    </lineage>
</organism>
<dbReference type="SMART" id="SM00360">
    <property type="entry name" value="RRM"/>
    <property type="match status" value="1"/>
</dbReference>
<evidence type="ECO:0000256" key="1">
    <source>
        <dbReference type="ARBA" id="ARBA00022884"/>
    </source>
</evidence>
<dbReference type="EMBL" id="PFFQ01000054">
    <property type="protein sequence ID" value="PIW15078.1"/>
    <property type="molecule type" value="Genomic_DNA"/>
</dbReference>
<sequence>MNIYVGNLSYQADEQSLADLFSAYGEVRSVRVITDRETGRPRGFGFVEMDSADAGQAAISALNGKEHLGRQLNINEAQPRQERSGGGGGGFRGGDRRSFSNSRY</sequence>
<comment type="caution">
    <text evidence="4">The sequence shown here is derived from an EMBL/GenBank/DDBJ whole genome shotgun (WGS) entry which is preliminary data.</text>
</comment>
<protein>
    <submittedName>
        <fullName evidence="4">RNA-binding protein</fullName>
    </submittedName>
</protein>
<evidence type="ECO:0000313" key="5">
    <source>
        <dbReference type="Proteomes" id="UP000231019"/>
    </source>
</evidence>
<dbReference type="CDD" id="cd21608">
    <property type="entry name" value="RRM2_NsCP33_like"/>
    <property type="match status" value="1"/>
</dbReference>
<accession>A0A2M7G1B2</accession>
<evidence type="ECO:0000256" key="2">
    <source>
        <dbReference type="SAM" id="MobiDB-lite"/>
    </source>
</evidence>
<reference evidence="4 5" key="1">
    <citation type="submission" date="2017-09" db="EMBL/GenBank/DDBJ databases">
        <title>Depth-based differentiation of microbial function through sediment-hosted aquifers and enrichment of novel symbionts in the deep terrestrial subsurface.</title>
        <authorList>
            <person name="Probst A.J."/>
            <person name="Ladd B."/>
            <person name="Jarett J.K."/>
            <person name="Geller-Mcgrath D.E."/>
            <person name="Sieber C.M."/>
            <person name="Emerson J.B."/>
            <person name="Anantharaman K."/>
            <person name="Thomas B.C."/>
            <person name="Malmstrom R."/>
            <person name="Stieglmeier M."/>
            <person name="Klingl A."/>
            <person name="Woyke T."/>
            <person name="Ryan C.M."/>
            <person name="Banfield J.F."/>
        </authorList>
    </citation>
    <scope>NUCLEOTIDE SEQUENCE [LARGE SCALE GENOMIC DNA]</scope>
    <source>
        <strain evidence="4">CG17_big_fil_post_rev_8_21_14_2_50_48_46</strain>
    </source>
</reference>
<dbReference type="AlphaFoldDB" id="A0A2M7G1B2"/>
<proteinExistence type="predicted"/>
<dbReference type="Gene3D" id="3.30.70.330">
    <property type="match status" value="1"/>
</dbReference>
<dbReference type="PROSITE" id="PS50102">
    <property type="entry name" value="RRM"/>
    <property type="match status" value="1"/>
</dbReference>
<dbReference type="Proteomes" id="UP000231019">
    <property type="component" value="Unassembled WGS sequence"/>
</dbReference>
<dbReference type="Pfam" id="PF00076">
    <property type="entry name" value="RRM_1"/>
    <property type="match status" value="1"/>
</dbReference>
<dbReference type="GO" id="GO:0003723">
    <property type="term" value="F:RNA binding"/>
    <property type="evidence" value="ECO:0007669"/>
    <property type="project" value="UniProtKB-KW"/>
</dbReference>
<dbReference type="InterPro" id="IPR012677">
    <property type="entry name" value="Nucleotide-bd_a/b_plait_sf"/>
</dbReference>
<gene>
    <name evidence="4" type="ORF">COW36_19340</name>
</gene>
<dbReference type="InterPro" id="IPR000504">
    <property type="entry name" value="RRM_dom"/>
</dbReference>
<name>A0A2M7G1B2_9BACT</name>
<feature type="domain" description="RRM" evidence="3">
    <location>
        <begin position="1"/>
        <end position="79"/>
    </location>
</feature>
<dbReference type="InterPro" id="IPR048289">
    <property type="entry name" value="RRM2_NsCP33-like"/>
</dbReference>
<dbReference type="SUPFAM" id="SSF54928">
    <property type="entry name" value="RNA-binding domain, RBD"/>
    <property type="match status" value="1"/>
</dbReference>
<dbReference type="InterPro" id="IPR035979">
    <property type="entry name" value="RBD_domain_sf"/>
</dbReference>
<evidence type="ECO:0000259" key="3">
    <source>
        <dbReference type="PROSITE" id="PS50102"/>
    </source>
</evidence>
<keyword evidence="1" id="KW-0694">RNA-binding</keyword>
<dbReference type="PANTHER" id="PTHR48027">
    <property type="entry name" value="HETEROGENEOUS NUCLEAR RIBONUCLEOPROTEIN 87F-RELATED"/>
    <property type="match status" value="1"/>
</dbReference>
<feature type="region of interest" description="Disordered" evidence="2">
    <location>
        <begin position="74"/>
        <end position="104"/>
    </location>
</feature>
<dbReference type="InterPro" id="IPR052462">
    <property type="entry name" value="SLIRP/GR-RBP-like"/>
</dbReference>
<evidence type="ECO:0000313" key="4">
    <source>
        <dbReference type="EMBL" id="PIW15078.1"/>
    </source>
</evidence>